<feature type="transmembrane region" description="Helical" evidence="1">
    <location>
        <begin position="66"/>
        <end position="85"/>
    </location>
</feature>
<feature type="transmembrane region" description="Helical" evidence="1">
    <location>
        <begin position="129"/>
        <end position="151"/>
    </location>
</feature>
<gene>
    <name evidence="2" type="ORF">NSE01_21170</name>
</gene>
<protein>
    <submittedName>
        <fullName evidence="2">Uncharacterized protein</fullName>
    </submittedName>
</protein>
<dbReference type="OrthoDB" id="5741666at2"/>
<dbReference type="RefSeq" id="WP_147159577.1">
    <property type="nucleotide sequence ID" value="NZ_BJYR01000013.1"/>
</dbReference>
<reference evidence="2 3" key="1">
    <citation type="submission" date="2019-07" db="EMBL/GenBank/DDBJ databases">
        <title>Whole genome shotgun sequence of Novosphingobium sediminis NBRC 106119.</title>
        <authorList>
            <person name="Hosoyama A."/>
            <person name="Uohara A."/>
            <person name="Ohji S."/>
            <person name="Ichikawa N."/>
        </authorList>
    </citation>
    <scope>NUCLEOTIDE SEQUENCE [LARGE SCALE GENOMIC DNA]</scope>
    <source>
        <strain evidence="2 3">NBRC 106119</strain>
    </source>
</reference>
<dbReference type="EMBL" id="BJYR01000013">
    <property type="protein sequence ID" value="GEO00285.1"/>
    <property type="molecule type" value="Genomic_DNA"/>
</dbReference>
<comment type="caution">
    <text evidence="2">The sequence shown here is derived from an EMBL/GenBank/DDBJ whole genome shotgun (WGS) entry which is preliminary data.</text>
</comment>
<feature type="transmembrane region" description="Helical" evidence="1">
    <location>
        <begin position="12"/>
        <end position="36"/>
    </location>
</feature>
<keyword evidence="1" id="KW-0812">Transmembrane</keyword>
<evidence type="ECO:0000256" key="1">
    <source>
        <dbReference type="SAM" id="Phobius"/>
    </source>
</evidence>
<keyword evidence="3" id="KW-1185">Reference proteome</keyword>
<dbReference type="AlphaFoldDB" id="A0A512AKQ4"/>
<keyword evidence="1" id="KW-1133">Transmembrane helix</keyword>
<name>A0A512AKQ4_9SPHN</name>
<evidence type="ECO:0000313" key="3">
    <source>
        <dbReference type="Proteomes" id="UP000321464"/>
    </source>
</evidence>
<dbReference type="Pfam" id="PF26512">
    <property type="entry name" value="SOI"/>
    <property type="match status" value="1"/>
</dbReference>
<proteinExistence type="predicted"/>
<dbReference type="Proteomes" id="UP000321464">
    <property type="component" value="Unassembled WGS sequence"/>
</dbReference>
<keyword evidence="1" id="KW-0472">Membrane</keyword>
<feature type="transmembrane region" description="Helical" evidence="1">
    <location>
        <begin position="97"/>
        <end position="114"/>
    </location>
</feature>
<accession>A0A512AKQ4</accession>
<sequence length="157" mass="17636">MDGSEWRPIQRMLIVQGGYVMLLGFVAGFGFVFYLIGSIELWPIPGKIAVQLPGSDKAWRMSHMEGVLNGLMLWLLAALQPAMALPLQTARRLARMLVLTAWCFPIASLFDALFKDSRGLKFAAPVTNLIPFFLFYVGIIALVWVVIEIVVRVRRQV</sequence>
<organism evidence="2 3">
    <name type="scientific">Novosphingobium sediminis</name>
    <dbReference type="NCBI Taxonomy" id="707214"/>
    <lineage>
        <taxon>Bacteria</taxon>
        <taxon>Pseudomonadati</taxon>
        <taxon>Pseudomonadota</taxon>
        <taxon>Alphaproteobacteria</taxon>
        <taxon>Sphingomonadales</taxon>
        <taxon>Sphingomonadaceae</taxon>
        <taxon>Novosphingobium</taxon>
    </lineage>
</organism>
<dbReference type="InterPro" id="IPR058965">
    <property type="entry name" value="SOI/HabA-like"/>
</dbReference>
<evidence type="ECO:0000313" key="2">
    <source>
        <dbReference type="EMBL" id="GEO00285.1"/>
    </source>
</evidence>